<dbReference type="InterPro" id="IPR052337">
    <property type="entry name" value="SAT4-like"/>
</dbReference>
<accession>F7W578</accession>
<comment type="caution">
    <text evidence="9">The sequence shown here is derived from an EMBL/GenBank/DDBJ whole genome shotgun (WGS) entry which is preliminary data.</text>
</comment>
<dbReference type="VEuPathDB" id="FungiDB:SMAC_05627"/>
<dbReference type="GO" id="GO:0016020">
    <property type="term" value="C:membrane"/>
    <property type="evidence" value="ECO:0007669"/>
    <property type="project" value="UniProtKB-SubCell"/>
</dbReference>
<dbReference type="PANTHER" id="PTHR33048:SF96">
    <property type="entry name" value="INTEGRAL MEMBRANE PROTEIN"/>
    <property type="match status" value="1"/>
</dbReference>
<comment type="subcellular location">
    <subcellularLocation>
        <location evidence="1">Membrane</location>
        <topology evidence="1">Multi-pass membrane protein</topology>
    </subcellularLocation>
</comment>
<evidence type="ECO:0000256" key="3">
    <source>
        <dbReference type="ARBA" id="ARBA00022989"/>
    </source>
</evidence>
<dbReference type="InterPro" id="IPR049326">
    <property type="entry name" value="Rhodopsin_dom_fungi"/>
</dbReference>
<keyword evidence="2 7" id="KW-0812">Transmembrane</keyword>
<evidence type="ECO:0000256" key="4">
    <source>
        <dbReference type="ARBA" id="ARBA00023136"/>
    </source>
</evidence>
<evidence type="ECO:0000259" key="8">
    <source>
        <dbReference type="Pfam" id="PF20684"/>
    </source>
</evidence>
<feature type="region of interest" description="Disordered" evidence="6">
    <location>
        <begin position="387"/>
        <end position="409"/>
    </location>
</feature>
<evidence type="ECO:0000313" key="9">
    <source>
        <dbReference type="EMBL" id="CCC12666.1"/>
    </source>
</evidence>
<feature type="transmembrane region" description="Helical" evidence="7">
    <location>
        <begin position="94"/>
        <end position="118"/>
    </location>
</feature>
<evidence type="ECO:0000313" key="10">
    <source>
        <dbReference type="Proteomes" id="UP000001881"/>
    </source>
</evidence>
<feature type="transmembrane region" description="Helical" evidence="7">
    <location>
        <begin position="211"/>
        <end position="231"/>
    </location>
</feature>
<dbReference type="HOGENOM" id="CLU_028200_3_4_1"/>
<comment type="similarity">
    <text evidence="5">Belongs to the SAT4 family.</text>
</comment>
<feature type="transmembrane region" description="Helical" evidence="7">
    <location>
        <begin position="130"/>
        <end position="151"/>
    </location>
</feature>
<reference evidence="9 10" key="1">
    <citation type="journal article" date="2010" name="PLoS Genet.">
        <title>De novo assembly of a 40 Mb eukaryotic genome from short sequence reads: Sordaria macrospora, a model organism for fungal morphogenesis.</title>
        <authorList>
            <person name="Nowrousian M."/>
            <person name="Stajich J."/>
            <person name="Chu M."/>
            <person name="Engh I."/>
            <person name="Espagne E."/>
            <person name="Halliday K."/>
            <person name="Kamerewerd J."/>
            <person name="Kempken F."/>
            <person name="Knab B."/>
            <person name="Kuo H.C."/>
            <person name="Osiewacz H.D."/>
            <person name="Poeggeler S."/>
            <person name="Read N."/>
            <person name="Seiler S."/>
            <person name="Smith K."/>
            <person name="Zickler D."/>
            <person name="Kueck U."/>
            <person name="Freitag M."/>
        </authorList>
    </citation>
    <scope>NUCLEOTIDE SEQUENCE [LARGE SCALE GENOMIC DNA]</scope>
    <source>
        <strain evidence="10">ATCC MYA-333 / DSM 997 / K(L3346) / K-hell</strain>
        <tissue evidence="9">Mycelium</tissue>
    </source>
</reference>
<evidence type="ECO:0000256" key="7">
    <source>
        <dbReference type="SAM" id="Phobius"/>
    </source>
</evidence>
<keyword evidence="10" id="KW-1185">Reference proteome</keyword>
<protein>
    <submittedName>
        <fullName evidence="9">WGS project CABT00000000 data, contig 2.30</fullName>
    </submittedName>
</protein>
<dbReference type="OMA" id="CKCSICI"/>
<dbReference type="PANTHER" id="PTHR33048">
    <property type="entry name" value="PTH11-LIKE INTEGRAL MEMBRANE PROTEIN (AFU_ORTHOLOGUE AFUA_5G11245)"/>
    <property type="match status" value="1"/>
</dbReference>
<dbReference type="Pfam" id="PF20684">
    <property type="entry name" value="Fung_rhodopsin"/>
    <property type="match status" value="1"/>
</dbReference>
<feature type="transmembrane region" description="Helical" evidence="7">
    <location>
        <begin position="181"/>
        <end position="199"/>
    </location>
</feature>
<keyword evidence="4 7" id="KW-0472">Membrane</keyword>
<dbReference type="OrthoDB" id="3923077at2759"/>
<name>F7W578_SORMK</name>
<proteinExistence type="inferred from homology"/>
<feature type="transmembrane region" description="Helical" evidence="7">
    <location>
        <begin position="21"/>
        <end position="39"/>
    </location>
</feature>
<dbReference type="AlphaFoldDB" id="F7W578"/>
<evidence type="ECO:0000256" key="2">
    <source>
        <dbReference type="ARBA" id="ARBA00022692"/>
    </source>
</evidence>
<feature type="transmembrane region" description="Helical" evidence="7">
    <location>
        <begin position="51"/>
        <end position="74"/>
    </location>
</feature>
<evidence type="ECO:0000256" key="1">
    <source>
        <dbReference type="ARBA" id="ARBA00004141"/>
    </source>
</evidence>
<dbReference type="EMBL" id="CABT02000030">
    <property type="protein sequence ID" value="CCC12666.1"/>
    <property type="molecule type" value="Genomic_DNA"/>
</dbReference>
<feature type="compositionally biased region" description="Polar residues" evidence="6">
    <location>
        <begin position="399"/>
        <end position="409"/>
    </location>
</feature>
<gene>
    <name evidence="9" type="ORF">SMAC_05627</name>
</gene>
<feature type="domain" description="Rhodopsin" evidence="8">
    <location>
        <begin position="33"/>
        <end position="286"/>
    </location>
</feature>
<dbReference type="eggNOG" id="ENOG502SMC3">
    <property type="taxonomic scope" value="Eukaryota"/>
</dbReference>
<sequence>MDSADAPDNTRHGYEMLGVNLGSWALAFIAVALRAYTRLWLRRDCFGTDDILMFISMACFTTYAAFAMSGLVQGSKTDDYAISTSNSVTEAKKFWWACYHAYALTILFAKLSVSWFLLRLTTINKIHRYIIYGSVVIAICNSTAFVFFTIFQCTPVSYFWDDVTQPGQCVRPLVAEYVCSALNIVTDLVCALLPAWIIYHLKIRLRTRIALMTLMGMGCFASCAVIVRMTYFKLQIENSSSTDLSDTMIRSNSVPLIANIAIWSSVEQSLAITAGSLATLRPLLKKVGRKLGFASGTTGSTYDIEHGPRGPPVVLKDRANSLFSRKGLSGPTGSDAVLLETTTAVSFDGAHVSWGYGGRQGNHLWTRLTRVLFGAYSRHVVVTRTVDKTPSLEGDQSHSDSTSSWPPKT</sequence>
<organism evidence="9 10">
    <name type="scientific">Sordaria macrospora (strain ATCC MYA-333 / DSM 997 / K(L3346) / K-hell)</name>
    <dbReference type="NCBI Taxonomy" id="771870"/>
    <lineage>
        <taxon>Eukaryota</taxon>
        <taxon>Fungi</taxon>
        <taxon>Dikarya</taxon>
        <taxon>Ascomycota</taxon>
        <taxon>Pezizomycotina</taxon>
        <taxon>Sordariomycetes</taxon>
        <taxon>Sordariomycetidae</taxon>
        <taxon>Sordariales</taxon>
        <taxon>Sordariaceae</taxon>
        <taxon>Sordaria</taxon>
    </lineage>
</organism>
<dbReference type="Proteomes" id="UP000001881">
    <property type="component" value="Unassembled WGS sequence"/>
</dbReference>
<evidence type="ECO:0000256" key="6">
    <source>
        <dbReference type="SAM" id="MobiDB-lite"/>
    </source>
</evidence>
<keyword evidence="3 7" id="KW-1133">Transmembrane helix</keyword>
<dbReference type="InParanoid" id="F7W578"/>
<evidence type="ECO:0000256" key="5">
    <source>
        <dbReference type="ARBA" id="ARBA00038359"/>
    </source>
</evidence>